<dbReference type="AlphaFoldDB" id="A0AA96LA31"/>
<dbReference type="Proteomes" id="UP001305702">
    <property type="component" value="Chromosome"/>
</dbReference>
<feature type="transmembrane region" description="Helical" evidence="1">
    <location>
        <begin position="12"/>
        <end position="31"/>
    </location>
</feature>
<dbReference type="RefSeq" id="WP_315603091.1">
    <property type="nucleotide sequence ID" value="NZ_CP130318.1"/>
</dbReference>
<organism evidence="2 3">
    <name type="scientific">Paenibacillus aurantius</name>
    <dbReference type="NCBI Taxonomy" id="2918900"/>
    <lineage>
        <taxon>Bacteria</taxon>
        <taxon>Bacillati</taxon>
        <taxon>Bacillota</taxon>
        <taxon>Bacilli</taxon>
        <taxon>Bacillales</taxon>
        <taxon>Paenibacillaceae</taxon>
        <taxon>Paenibacillus</taxon>
    </lineage>
</organism>
<evidence type="ECO:0000313" key="3">
    <source>
        <dbReference type="Proteomes" id="UP001305702"/>
    </source>
</evidence>
<sequence>MNKRLTRSDYLFALLFIFMLFCTLGAFFYGLKLGADRTEARYEQQRKAEETASKGLTAYHQSYLVSFYHTIYLPYKDFQNKWFQDLASIESGGSSVDPSSLLKELAKLAEEKEKSLEAGSAPETSPLLQSAHQKYKQSLTLFHDGADSLRSKSGSARGSALLSQIQADRTIAEAQKLALQAQKDYFDAIVKWNEKDSGPPAGMELLKQEAISIADWDRMNLNLKNDYMASRMAAGRLFEDYMPQDLASRVDEMIKTGQAKKMNAADIPRLIEALTATNAVRAGDFLKNKPKWYMKEPLPQLPFFTASN</sequence>
<evidence type="ECO:0000256" key="1">
    <source>
        <dbReference type="SAM" id="Phobius"/>
    </source>
</evidence>
<dbReference type="KEGG" id="paun:MJA45_16965"/>
<evidence type="ECO:0000313" key="2">
    <source>
        <dbReference type="EMBL" id="WNQ09319.1"/>
    </source>
</evidence>
<keyword evidence="1" id="KW-0812">Transmembrane</keyword>
<protein>
    <submittedName>
        <fullName evidence="2">Uncharacterized protein</fullName>
    </submittedName>
</protein>
<keyword evidence="1" id="KW-1133">Transmembrane helix</keyword>
<dbReference type="EMBL" id="CP130318">
    <property type="protein sequence ID" value="WNQ09319.1"/>
    <property type="molecule type" value="Genomic_DNA"/>
</dbReference>
<reference evidence="2 3" key="1">
    <citation type="submission" date="2022-02" db="EMBL/GenBank/DDBJ databases">
        <title>Paenibacillus sp. MBLB1776 Whole Genome Shotgun Sequencing.</title>
        <authorList>
            <person name="Hwang C.Y."/>
            <person name="Cho E.-S."/>
            <person name="Seo M.-J."/>
        </authorList>
    </citation>
    <scope>NUCLEOTIDE SEQUENCE [LARGE SCALE GENOMIC DNA]</scope>
    <source>
        <strain evidence="2 3">MBLB1776</strain>
    </source>
</reference>
<proteinExistence type="predicted"/>
<keyword evidence="3" id="KW-1185">Reference proteome</keyword>
<gene>
    <name evidence="2" type="ORF">MJA45_16965</name>
</gene>
<name>A0AA96LA31_9BACL</name>
<accession>A0AA96LA31</accession>
<keyword evidence="1" id="KW-0472">Membrane</keyword>